<name>A0A178HVQ8_9HYPH</name>
<dbReference type="EMBL" id="LVVY01000091">
    <property type="protein sequence ID" value="OAM76717.1"/>
    <property type="molecule type" value="Genomic_DNA"/>
</dbReference>
<evidence type="ECO:0000313" key="1">
    <source>
        <dbReference type="EMBL" id="OAM76717.1"/>
    </source>
</evidence>
<dbReference type="Proteomes" id="UP000078389">
    <property type="component" value="Unassembled WGS sequence"/>
</dbReference>
<organism evidence="1 2">
    <name type="scientific">Devosia elaeis</name>
    <dbReference type="NCBI Taxonomy" id="1770058"/>
    <lineage>
        <taxon>Bacteria</taxon>
        <taxon>Pseudomonadati</taxon>
        <taxon>Pseudomonadota</taxon>
        <taxon>Alphaproteobacteria</taxon>
        <taxon>Hyphomicrobiales</taxon>
        <taxon>Devosiaceae</taxon>
        <taxon>Devosia</taxon>
    </lineage>
</organism>
<keyword evidence="2" id="KW-1185">Reference proteome</keyword>
<evidence type="ECO:0000313" key="2">
    <source>
        <dbReference type="Proteomes" id="UP000078389"/>
    </source>
</evidence>
<dbReference type="RefSeq" id="WP_067456995.1">
    <property type="nucleotide sequence ID" value="NZ_LVVY01000091.1"/>
</dbReference>
<dbReference type="AlphaFoldDB" id="A0A178HVQ8"/>
<comment type="caution">
    <text evidence="1">The sequence shown here is derived from an EMBL/GenBank/DDBJ whole genome shotgun (WGS) entry which is preliminary data.</text>
</comment>
<dbReference type="STRING" id="1770058.A3840_12260"/>
<gene>
    <name evidence="1" type="ORF">A3840_12260</name>
</gene>
<reference evidence="1 2" key="1">
    <citation type="submission" date="2016-03" db="EMBL/GenBank/DDBJ databases">
        <title>Genome sequencing of Devosia sp. S37.</title>
        <authorList>
            <person name="Mohd Nor M."/>
        </authorList>
    </citation>
    <scope>NUCLEOTIDE SEQUENCE [LARGE SCALE GENOMIC DNA]</scope>
    <source>
        <strain evidence="1 2">S37</strain>
    </source>
</reference>
<accession>A0A178HVQ8</accession>
<proteinExistence type="predicted"/>
<sequence length="157" mass="17283">MRALMVPVILALSVAPAGGGELRPHGIVSRLDTSEWVGDFFADAERSITIFLWDRNTLQIDGLFTIGLLDPDRRAAGNVENAQFSVRIPDRDIHVDNQIAFMLGPDGALPPGEAGPDDCVLVLRLDWNINWIDVTESGTCMAAFAGRYEYRPIDQDD</sequence>
<protein>
    <submittedName>
        <fullName evidence="1">Uncharacterized protein</fullName>
    </submittedName>
</protein>
<dbReference type="OrthoDB" id="36333at45401"/>